<dbReference type="EMBL" id="VSDO01000001">
    <property type="protein sequence ID" value="TYA15241.1"/>
    <property type="molecule type" value="Genomic_DNA"/>
</dbReference>
<keyword evidence="2" id="KW-1185">Reference proteome</keyword>
<accession>A0A5D0CYX8</accession>
<dbReference type="OrthoDB" id="7262119at2"/>
<proteinExistence type="predicted"/>
<sequence>MKLVKVVSIAALGASLMIVGGCQWSGASGSSSSSLSVKESSLPGGGVAFPENERIHLSTNQKWVADEGHLSDLIRLQWTADRAKPAISWADQNGDDKTAIVSHDKANNPEQHDHKHLSIETTMSPTGQNKGELFTRFEIPYDTDVAEIRTHSSNFNVMDGILRVAGEGARDVQFAKTGKDNATTPLWALRTNSGETAGNKGADFNLIRYDDQGQPIDSAIAASREKGNVGIGTSSPESKLDVNGDAIRIRESRTPVSVNSPGNQGDITWDENYIYVCVAKDTWKRTKLESW</sequence>
<gene>
    <name evidence="1" type="ORF">FRY98_06260</name>
</gene>
<evidence type="ECO:0000313" key="1">
    <source>
        <dbReference type="EMBL" id="TYA15241.1"/>
    </source>
</evidence>
<reference evidence="1 2" key="1">
    <citation type="submission" date="2019-08" db="EMBL/GenBank/DDBJ databases">
        <title>Genome sequencing of Paenibacillus faecis DSM 23593(T).</title>
        <authorList>
            <person name="Kook J.-K."/>
            <person name="Park S.-N."/>
            <person name="Lim Y.K."/>
        </authorList>
    </citation>
    <scope>NUCLEOTIDE SEQUENCE [LARGE SCALE GENOMIC DNA]</scope>
    <source>
        <strain evidence="1 2">DSM 23593</strain>
    </source>
</reference>
<dbReference type="PROSITE" id="PS51257">
    <property type="entry name" value="PROKAR_LIPOPROTEIN"/>
    <property type="match status" value="1"/>
</dbReference>
<dbReference type="RefSeq" id="WP_148450831.1">
    <property type="nucleotide sequence ID" value="NZ_VSDO01000001.1"/>
</dbReference>
<protein>
    <submittedName>
        <fullName evidence="1">Uncharacterized protein</fullName>
    </submittedName>
</protein>
<comment type="caution">
    <text evidence="1">The sequence shown here is derived from an EMBL/GenBank/DDBJ whole genome shotgun (WGS) entry which is preliminary data.</text>
</comment>
<evidence type="ECO:0000313" key="2">
    <source>
        <dbReference type="Proteomes" id="UP000325218"/>
    </source>
</evidence>
<dbReference type="AlphaFoldDB" id="A0A5D0CYX8"/>
<dbReference type="Proteomes" id="UP000325218">
    <property type="component" value="Unassembled WGS sequence"/>
</dbReference>
<name>A0A5D0CYX8_9BACL</name>
<organism evidence="1 2">
    <name type="scientific">Paenibacillus faecis</name>
    <dbReference type="NCBI Taxonomy" id="862114"/>
    <lineage>
        <taxon>Bacteria</taxon>
        <taxon>Bacillati</taxon>
        <taxon>Bacillota</taxon>
        <taxon>Bacilli</taxon>
        <taxon>Bacillales</taxon>
        <taxon>Paenibacillaceae</taxon>
        <taxon>Paenibacillus</taxon>
    </lineage>
</organism>